<dbReference type="PRINTS" id="PR00035">
    <property type="entry name" value="HTHGNTR"/>
</dbReference>
<dbReference type="InterPro" id="IPR028082">
    <property type="entry name" value="Peripla_BP_I"/>
</dbReference>
<evidence type="ECO:0000313" key="5">
    <source>
        <dbReference type="EMBL" id="MBB5055499.1"/>
    </source>
</evidence>
<dbReference type="SUPFAM" id="SSF53822">
    <property type="entry name" value="Periplasmic binding protein-like I"/>
    <property type="match status" value="1"/>
</dbReference>
<accession>A0A7W7Z9G4</accession>
<dbReference type="CDD" id="cd06267">
    <property type="entry name" value="PBP1_LacI_sugar_binding-like"/>
    <property type="match status" value="1"/>
</dbReference>
<dbReference type="GO" id="GO:0003700">
    <property type="term" value="F:DNA-binding transcription factor activity"/>
    <property type="evidence" value="ECO:0007669"/>
    <property type="project" value="InterPro"/>
</dbReference>
<evidence type="ECO:0000256" key="3">
    <source>
        <dbReference type="ARBA" id="ARBA00023163"/>
    </source>
</evidence>
<keyword evidence="3" id="KW-0804">Transcription</keyword>
<dbReference type="RefSeq" id="WP_184213231.1">
    <property type="nucleotide sequence ID" value="NZ_JACHIP010000001.1"/>
</dbReference>
<proteinExistence type="predicted"/>
<evidence type="ECO:0000259" key="4">
    <source>
        <dbReference type="PROSITE" id="PS50949"/>
    </source>
</evidence>
<dbReference type="InterPro" id="IPR036390">
    <property type="entry name" value="WH_DNA-bd_sf"/>
</dbReference>
<dbReference type="InterPro" id="IPR046335">
    <property type="entry name" value="LacI/GalR-like_sensor"/>
</dbReference>
<keyword evidence="2 5" id="KW-0238">DNA-binding</keyword>
<dbReference type="Pfam" id="PF13377">
    <property type="entry name" value="Peripla_BP_3"/>
    <property type="match status" value="1"/>
</dbReference>
<dbReference type="SUPFAM" id="SSF46785">
    <property type="entry name" value="Winged helix' DNA-binding domain"/>
    <property type="match status" value="1"/>
</dbReference>
<dbReference type="Proteomes" id="UP000540989">
    <property type="component" value="Unassembled WGS sequence"/>
</dbReference>
<name>A0A7W7Z9G4_9BACT</name>
<evidence type="ECO:0000256" key="2">
    <source>
        <dbReference type="ARBA" id="ARBA00023125"/>
    </source>
</evidence>
<comment type="caution">
    <text evidence="5">The sequence shown here is derived from an EMBL/GenBank/DDBJ whole genome shotgun (WGS) entry which is preliminary data.</text>
</comment>
<evidence type="ECO:0000256" key="1">
    <source>
        <dbReference type="ARBA" id="ARBA00023015"/>
    </source>
</evidence>
<sequence length="372" mass="41273">MTLDDPLTNPPGVPKYKQIYHLLRQSIEDGTYSAGTRLPSENELVKRLSASRPTIGRAFAQLESEGLIQRRAGSGTFVSSQGAMPNPSFGLLIPDLGVTEIFEPICQGISQGQNGDHHDLIWGPLFDRDALKEIQAERLCEHYLARRPAGVFFAPLELTEGKDETNLRIAKRFEDAGIPLVLLDRDIVEYPKRSRYDVVGIDNHRAGVVMTEHLLDAGAQRIVFFARPYSAPTVNIRVIGYRSAMEARGLEKSVQMVCFADPTDADVVEDMLKLHRPDAILCANDVTAVQLLTTLMRLGVRIPGDVRVTGMDDLKYASLLQVPLTSIRQPGLAIGATAMMAMRDRVANPELPARNFHVDFELMVRDSSKREL</sequence>
<dbReference type="SMART" id="SM00345">
    <property type="entry name" value="HTH_GNTR"/>
    <property type="match status" value="1"/>
</dbReference>
<dbReference type="InterPro" id="IPR000524">
    <property type="entry name" value="Tscrpt_reg_HTH_GntR"/>
</dbReference>
<reference evidence="5 6" key="1">
    <citation type="submission" date="2020-08" db="EMBL/GenBank/DDBJ databases">
        <title>Genomic Encyclopedia of Type Strains, Phase IV (KMG-V): Genome sequencing to study the core and pangenomes of soil and plant-associated prokaryotes.</title>
        <authorList>
            <person name="Whitman W."/>
        </authorList>
    </citation>
    <scope>NUCLEOTIDE SEQUENCE [LARGE SCALE GENOMIC DNA]</scope>
    <source>
        <strain evidence="5 6">M8UP14</strain>
    </source>
</reference>
<dbReference type="AlphaFoldDB" id="A0A7W7Z9G4"/>
<dbReference type="Gene3D" id="3.40.50.2300">
    <property type="match status" value="2"/>
</dbReference>
<organism evidence="5 6">
    <name type="scientific">Granulicella aggregans</name>
    <dbReference type="NCBI Taxonomy" id="474949"/>
    <lineage>
        <taxon>Bacteria</taxon>
        <taxon>Pseudomonadati</taxon>
        <taxon>Acidobacteriota</taxon>
        <taxon>Terriglobia</taxon>
        <taxon>Terriglobales</taxon>
        <taxon>Acidobacteriaceae</taxon>
        <taxon>Granulicella</taxon>
    </lineage>
</organism>
<dbReference type="PANTHER" id="PTHR30146:SF109">
    <property type="entry name" value="HTH-TYPE TRANSCRIPTIONAL REGULATOR GALS"/>
    <property type="match status" value="1"/>
</dbReference>
<keyword evidence="6" id="KW-1185">Reference proteome</keyword>
<feature type="domain" description="HTH gntR-type" evidence="4">
    <location>
        <begin position="13"/>
        <end position="81"/>
    </location>
</feature>
<dbReference type="CDD" id="cd07377">
    <property type="entry name" value="WHTH_GntR"/>
    <property type="match status" value="1"/>
</dbReference>
<dbReference type="GO" id="GO:0000976">
    <property type="term" value="F:transcription cis-regulatory region binding"/>
    <property type="evidence" value="ECO:0007669"/>
    <property type="project" value="TreeGrafter"/>
</dbReference>
<gene>
    <name evidence="5" type="ORF">HDF16_000168</name>
</gene>
<keyword evidence="1" id="KW-0805">Transcription regulation</keyword>
<dbReference type="EMBL" id="JACHIP010000001">
    <property type="protein sequence ID" value="MBB5055499.1"/>
    <property type="molecule type" value="Genomic_DNA"/>
</dbReference>
<dbReference type="PANTHER" id="PTHR30146">
    <property type="entry name" value="LACI-RELATED TRANSCRIPTIONAL REPRESSOR"/>
    <property type="match status" value="1"/>
</dbReference>
<dbReference type="PROSITE" id="PS50949">
    <property type="entry name" value="HTH_GNTR"/>
    <property type="match status" value="1"/>
</dbReference>
<dbReference type="Gene3D" id="1.10.10.10">
    <property type="entry name" value="Winged helix-like DNA-binding domain superfamily/Winged helix DNA-binding domain"/>
    <property type="match status" value="1"/>
</dbReference>
<protein>
    <submittedName>
        <fullName evidence="5">DNA-binding LacI/PurR family transcriptional regulator</fullName>
    </submittedName>
</protein>
<dbReference type="Pfam" id="PF00392">
    <property type="entry name" value="GntR"/>
    <property type="match status" value="1"/>
</dbReference>
<evidence type="ECO:0000313" key="6">
    <source>
        <dbReference type="Proteomes" id="UP000540989"/>
    </source>
</evidence>
<dbReference type="InterPro" id="IPR036388">
    <property type="entry name" value="WH-like_DNA-bd_sf"/>
</dbReference>